<dbReference type="Gene3D" id="1.10.10.10">
    <property type="entry name" value="Winged helix-like DNA-binding domain superfamily/Winged helix DNA-binding domain"/>
    <property type="match status" value="1"/>
</dbReference>
<evidence type="ECO:0000259" key="1">
    <source>
        <dbReference type="SMART" id="SM00421"/>
    </source>
</evidence>
<dbReference type="GO" id="GO:0006355">
    <property type="term" value="P:regulation of DNA-templated transcription"/>
    <property type="evidence" value="ECO:0007669"/>
    <property type="project" value="InterPro"/>
</dbReference>
<dbReference type="SMART" id="SM00421">
    <property type="entry name" value="HTH_LUXR"/>
    <property type="match status" value="1"/>
</dbReference>
<protein>
    <submittedName>
        <fullName evidence="2">Helix-turn-helix transcriptional regulator</fullName>
    </submittedName>
</protein>
<dbReference type="EMBL" id="VFSU01000019">
    <property type="protein sequence ID" value="TPE62226.1"/>
    <property type="molecule type" value="Genomic_DNA"/>
</dbReference>
<dbReference type="SUPFAM" id="SSF46894">
    <property type="entry name" value="C-terminal effector domain of the bipartite response regulators"/>
    <property type="match status" value="1"/>
</dbReference>
<dbReference type="GO" id="GO:0003677">
    <property type="term" value="F:DNA binding"/>
    <property type="evidence" value="ECO:0007669"/>
    <property type="project" value="InterPro"/>
</dbReference>
<name>A0A501XNS1_9SPHN</name>
<accession>A0A501XNS1</accession>
<dbReference type="InterPro" id="IPR036388">
    <property type="entry name" value="WH-like_DNA-bd_sf"/>
</dbReference>
<dbReference type="InterPro" id="IPR016032">
    <property type="entry name" value="Sig_transdc_resp-reg_C-effctor"/>
</dbReference>
<keyword evidence="3" id="KW-1185">Reference proteome</keyword>
<dbReference type="InterPro" id="IPR000792">
    <property type="entry name" value="Tscrpt_reg_LuxR_C"/>
</dbReference>
<dbReference type="OrthoDB" id="5497412at2"/>
<comment type="caution">
    <text evidence="2">The sequence shown here is derived from an EMBL/GenBank/DDBJ whole genome shotgun (WGS) entry which is preliminary data.</text>
</comment>
<feature type="domain" description="HTH luxR-type" evidence="1">
    <location>
        <begin position="299"/>
        <end position="356"/>
    </location>
</feature>
<dbReference type="AlphaFoldDB" id="A0A501XNS1"/>
<evidence type="ECO:0000313" key="3">
    <source>
        <dbReference type="Proteomes" id="UP000319897"/>
    </source>
</evidence>
<reference evidence="2 3" key="1">
    <citation type="submission" date="2019-06" db="EMBL/GenBank/DDBJ databases">
        <authorList>
            <person name="Lee I."/>
            <person name="Jang G.I."/>
            <person name="Hwang C.Y."/>
        </authorList>
    </citation>
    <scope>NUCLEOTIDE SEQUENCE [LARGE SCALE GENOMIC DNA]</scope>
    <source>
        <strain evidence="2 3">PAMC 28131</strain>
    </source>
</reference>
<sequence length="363" mass="40702">MSTMDLIEEIYSSIDDDEAFARLPDTISALARSRSTLIYRIRNDDGACTISAYSHFTSAQHDLYENRYAFDNPWARRVQSLGLTGRAIALCDLVPEQEIMRSEFYHEFMRANGDDTGRCIGGEFHMRDSRLIIASHRALRARPYGDADVARMEMALRHVRRALSTRDELANLRWHGGLLESLLNQEERAMLVLGAGARVRYCNAAAEHILSGGHGMRLRGGHLLLAGAASQSALQRALDDILNRRAETPSSFAVPRRDAATAFEFRLSPLRLKGEDLCILTILDPARPTTNDWPMVARMFGLTPTELALVQELHTGRSLADIADSRHRSIETLRTQLKAIFQKTGFNRQSTLLGGIERLLRQG</sequence>
<dbReference type="Proteomes" id="UP000319897">
    <property type="component" value="Unassembled WGS sequence"/>
</dbReference>
<gene>
    <name evidence="2" type="ORF">FJQ54_06765</name>
</gene>
<organism evidence="2 3">
    <name type="scientific">Sandaracinobacter neustonicus</name>
    <dbReference type="NCBI Taxonomy" id="1715348"/>
    <lineage>
        <taxon>Bacteria</taxon>
        <taxon>Pseudomonadati</taxon>
        <taxon>Pseudomonadota</taxon>
        <taxon>Alphaproteobacteria</taxon>
        <taxon>Sphingomonadales</taxon>
        <taxon>Sphingosinicellaceae</taxon>
        <taxon>Sandaracinobacter</taxon>
    </lineage>
</organism>
<proteinExistence type="predicted"/>
<evidence type="ECO:0000313" key="2">
    <source>
        <dbReference type="EMBL" id="TPE62226.1"/>
    </source>
</evidence>
<dbReference type="RefSeq" id="WP_140927651.1">
    <property type="nucleotide sequence ID" value="NZ_VFSU01000019.1"/>
</dbReference>